<dbReference type="GO" id="GO:0005840">
    <property type="term" value="C:ribosome"/>
    <property type="evidence" value="ECO:0007669"/>
    <property type="project" value="UniProtKB-KW"/>
</dbReference>
<dbReference type="Proteomes" id="UP000216020">
    <property type="component" value="Unassembled WGS sequence"/>
</dbReference>
<dbReference type="HAMAP" id="MF_02125">
    <property type="entry name" value="L3_methyltr_PrmB"/>
    <property type="match status" value="1"/>
</dbReference>
<dbReference type="EMBL" id="NEVM01000002">
    <property type="protein sequence ID" value="OZI34123.1"/>
    <property type="molecule type" value="Genomic_DNA"/>
</dbReference>
<dbReference type="PANTHER" id="PTHR47806:SF1">
    <property type="entry name" value="RIBOSOMAL PROTEIN UL3 GLUTAMINE METHYLTRANSFERASE"/>
    <property type="match status" value="1"/>
</dbReference>
<evidence type="ECO:0000313" key="6">
    <source>
        <dbReference type="EMBL" id="OZI34123.1"/>
    </source>
</evidence>
<gene>
    <name evidence="4" type="primary">prmB</name>
    <name evidence="6" type="ORF">CAL29_11240</name>
</gene>
<comment type="function">
    <text evidence="4">Methylates ribosomal protein uL3 on a specific glutamine residue.</text>
</comment>
<dbReference type="EC" id="2.1.1.298" evidence="4"/>
<dbReference type="PANTHER" id="PTHR47806">
    <property type="entry name" value="50S RIBOSOMAL PROTEIN L3 GLUTAMINE METHYLTRANSFERASE"/>
    <property type="match status" value="1"/>
</dbReference>
<dbReference type="InterPro" id="IPR002052">
    <property type="entry name" value="DNA_methylase_N6_adenine_CS"/>
</dbReference>
<evidence type="ECO:0000256" key="1">
    <source>
        <dbReference type="ARBA" id="ARBA00022603"/>
    </source>
</evidence>
<sequence length="299" mass="33280">MTAPDHPELTTVRDLVRYGVSRLHAGQVTFGHGSDNAWDEAVYLVLHALHLPPDTLEPFLDAHVLAEERLRVLDLLERRVQERLPAPYLTNEAWLRGHRFYVDNRVIVPRSPIAELLDDGLSPWLSDPETVENVLDMCTGSGCLAVLSALAFPFAHVDGVDISSSALEVAMHNVGAYNLHDRVGLHLSDLFDKLNTGRLYDVIICNPPYVNEGSMAALPAEYRHEPHLALAGGDDGMDLVRRILRDAPRFMKPQGILVLEIGHERSHFEAAFPDLTPVWLDSSEASDQLLLLTREQLAS</sequence>
<dbReference type="PIRSF" id="PIRSF037167">
    <property type="entry name" value="Mtase_YfcB_prd"/>
    <property type="match status" value="1"/>
</dbReference>
<evidence type="ECO:0000256" key="3">
    <source>
        <dbReference type="ARBA" id="ARBA00022691"/>
    </source>
</evidence>
<keyword evidence="6" id="KW-0689">Ribosomal protein</keyword>
<keyword evidence="3 4" id="KW-0949">S-adenosyl-L-methionine</keyword>
<feature type="domain" description="Methyltransferase small" evidence="5">
    <location>
        <begin position="130"/>
        <end position="213"/>
    </location>
</feature>
<evidence type="ECO:0000256" key="4">
    <source>
        <dbReference type="HAMAP-Rule" id="MF_02125"/>
    </source>
</evidence>
<comment type="catalytic activity">
    <reaction evidence="4">
        <text>L-glutaminyl-[ribosomal protein uL3] + S-adenosyl-L-methionine = N(5)-methyl-L-glutaminyl-[ribosomal protein uL3] + S-adenosyl-L-homocysteine + H(+)</text>
        <dbReference type="Rhea" id="RHEA:45020"/>
        <dbReference type="Rhea" id="RHEA-COMP:11063"/>
        <dbReference type="Rhea" id="RHEA-COMP:11064"/>
        <dbReference type="ChEBI" id="CHEBI:15378"/>
        <dbReference type="ChEBI" id="CHEBI:30011"/>
        <dbReference type="ChEBI" id="CHEBI:57856"/>
        <dbReference type="ChEBI" id="CHEBI:59789"/>
        <dbReference type="ChEBI" id="CHEBI:61891"/>
        <dbReference type="EC" id="2.1.1.298"/>
    </reaction>
</comment>
<proteinExistence type="inferred from homology"/>
<dbReference type="Gene3D" id="3.40.50.150">
    <property type="entry name" value="Vaccinia Virus protein VP39"/>
    <property type="match status" value="1"/>
</dbReference>
<evidence type="ECO:0000259" key="5">
    <source>
        <dbReference type="Pfam" id="PF05175"/>
    </source>
</evidence>
<comment type="caution">
    <text evidence="6">The sequence shown here is derived from an EMBL/GenBank/DDBJ whole genome shotgun (WGS) entry which is preliminary data.</text>
</comment>
<organism evidence="6 7">
    <name type="scientific">Bordetella genomosp. 10</name>
    <dbReference type="NCBI Taxonomy" id="1416804"/>
    <lineage>
        <taxon>Bacteria</taxon>
        <taxon>Pseudomonadati</taxon>
        <taxon>Pseudomonadota</taxon>
        <taxon>Betaproteobacteria</taxon>
        <taxon>Burkholderiales</taxon>
        <taxon>Alcaligenaceae</taxon>
        <taxon>Bordetella</taxon>
    </lineage>
</organism>
<dbReference type="PROSITE" id="PS00092">
    <property type="entry name" value="N6_MTASE"/>
    <property type="match status" value="1"/>
</dbReference>
<dbReference type="InterPro" id="IPR004556">
    <property type="entry name" value="HemK-like"/>
</dbReference>
<dbReference type="InterPro" id="IPR029063">
    <property type="entry name" value="SAM-dependent_MTases_sf"/>
</dbReference>
<dbReference type="CDD" id="cd02440">
    <property type="entry name" value="AdoMet_MTases"/>
    <property type="match status" value="1"/>
</dbReference>
<keyword evidence="1 4" id="KW-0489">Methyltransferase</keyword>
<protein>
    <recommendedName>
        <fullName evidence="4">Ribosomal protein uL3 glutamine methyltransferase</fullName>
        <shortName evidence="4">uL3 MTase</shortName>
        <ecNumber evidence="4">2.1.1.298</ecNumber>
    </recommendedName>
    <alternativeName>
        <fullName evidence="4">N5-glutamine methyltransferase PrmB</fullName>
    </alternativeName>
</protein>
<dbReference type="InterPro" id="IPR017127">
    <property type="entry name" value="Ribosome_uL3_MTase"/>
</dbReference>
<dbReference type="SUPFAM" id="SSF53335">
    <property type="entry name" value="S-adenosyl-L-methionine-dependent methyltransferases"/>
    <property type="match status" value="1"/>
</dbReference>
<evidence type="ECO:0000256" key="2">
    <source>
        <dbReference type="ARBA" id="ARBA00022679"/>
    </source>
</evidence>
<dbReference type="NCBIfam" id="TIGR00536">
    <property type="entry name" value="hemK_fam"/>
    <property type="match status" value="1"/>
</dbReference>
<accession>A0A261SCL4</accession>
<dbReference type="GO" id="GO:0003676">
    <property type="term" value="F:nucleic acid binding"/>
    <property type="evidence" value="ECO:0007669"/>
    <property type="project" value="InterPro"/>
</dbReference>
<dbReference type="GO" id="GO:0036009">
    <property type="term" value="F:protein-glutamine N-methyltransferase activity"/>
    <property type="evidence" value="ECO:0007669"/>
    <property type="project" value="UniProtKB-UniRule"/>
</dbReference>
<dbReference type="InterPro" id="IPR007848">
    <property type="entry name" value="Small_mtfrase_dom"/>
</dbReference>
<comment type="similarity">
    <text evidence="4">Belongs to the protein N5-glutamine methyltransferase family. PrmB subfamily.</text>
</comment>
<dbReference type="Gene3D" id="1.10.8.10">
    <property type="entry name" value="DNA helicase RuvA subunit, C-terminal domain"/>
    <property type="match status" value="1"/>
</dbReference>
<name>A0A261SCL4_9BORD</name>
<keyword evidence="2 4" id="KW-0808">Transferase</keyword>
<dbReference type="AlphaFoldDB" id="A0A261SCL4"/>
<dbReference type="GO" id="GO:0032259">
    <property type="term" value="P:methylation"/>
    <property type="evidence" value="ECO:0007669"/>
    <property type="project" value="UniProtKB-KW"/>
</dbReference>
<reference evidence="7" key="1">
    <citation type="submission" date="2017-05" db="EMBL/GenBank/DDBJ databases">
        <title>Complete and WGS of Bordetella genogroups.</title>
        <authorList>
            <person name="Spilker T."/>
            <person name="Lipuma J."/>
        </authorList>
    </citation>
    <scope>NUCLEOTIDE SEQUENCE [LARGE SCALE GENOMIC DNA]</scope>
    <source>
        <strain evidence="7">AU16122</strain>
    </source>
</reference>
<dbReference type="RefSeq" id="WP_094853124.1">
    <property type="nucleotide sequence ID" value="NZ_NEVM01000002.1"/>
</dbReference>
<keyword evidence="7" id="KW-1185">Reference proteome</keyword>
<evidence type="ECO:0000313" key="7">
    <source>
        <dbReference type="Proteomes" id="UP000216020"/>
    </source>
</evidence>
<dbReference type="Pfam" id="PF05175">
    <property type="entry name" value="MTS"/>
    <property type="match status" value="1"/>
</dbReference>
<keyword evidence="6" id="KW-0687">Ribonucleoprotein</keyword>
<dbReference type="GO" id="GO:0005829">
    <property type="term" value="C:cytosol"/>
    <property type="evidence" value="ECO:0007669"/>
    <property type="project" value="TreeGrafter"/>
</dbReference>
<dbReference type="OrthoDB" id="9800643at2"/>
<dbReference type="NCBIfam" id="TIGR03533">
    <property type="entry name" value="L3_gln_methyl"/>
    <property type="match status" value="1"/>
</dbReference>